<dbReference type="Pfam" id="PF10470">
    <property type="entry name" value="AKAP7_RIRII_bdg"/>
    <property type="match status" value="1"/>
</dbReference>
<dbReference type="InterPro" id="IPR019510">
    <property type="entry name" value="AKAP7-like_phosphoesterase"/>
</dbReference>
<feature type="region of interest" description="Disordered" evidence="6">
    <location>
        <begin position="141"/>
        <end position="170"/>
    </location>
</feature>
<evidence type="ECO:0000256" key="6">
    <source>
        <dbReference type="SAM" id="MobiDB-lite"/>
    </source>
</evidence>
<dbReference type="PANTHER" id="PTHR15934">
    <property type="entry name" value="RNA 2',3'-CYCLIC PHOSPHODIESTERASE"/>
    <property type="match status" value="1"/>
</dbReference>
<dbReference type="KEGG" id="vko:123020612"/>
<evidence type="ECO:0000256" key="5">
    <source>
        <dbReference type="ARBA" id="ARBA00038702"/>
    </source>
</evidence>
<dbReference type="Pfam" id="PF10469">
    <property type="entry name" value="AKAP7_NLS"/>
    <property type="match status" value="1"/>
</dbReference>
<dbReference type="Gene3D" id="3.90.1140.10">
    <property type="entry name" value="Cyclic phosphodiesterase"/>
    <property type="match status" value="1"/>
</dbReference>
<dbReference type="GO" id="GO:0005829">
    <property type="term" value="C:cytosol"/>
    <property type="evidence" value="ECO:0007669"/>
    <property type="project" value="TreeGrafter"/>
</dbReference>
<evidence type="ECO:0000259" key="8">
    <source>
        <dbReference type="Pfam" id="PF10470"/>
    </source>
</evidence>
<dbReference type="InterPro" id="IPR009097">
    <property type="entry name" value="Cyclic_Pdiesterase"/>
</dbReference>
<comment type="subunit">
    <text evidence="5">Binds cAMP-dependent protein kinase (PKA). Interacts with PRKCA; only the cytoplasmic form is capable of interacting with PRKCA.</text>
</comment>
<feature type="compositionally biased region" description="Basic and acidic residues" evidence="6">
    <location>
        <begin position="151"/>
        <end position="170"/>
    </location>
</feature>
<protein>
    <submittedName>
        <fullName evidence="9">A-kinase anchoring protein 7</fullName>
    </submittedName>
</protein>
<dbReference type="SUPFAM" id="SSF55144">
    <property type="entry name" value="LigT-like"/>
    <property type="match status" value="1"/>
</dbReference>
<keyword evidence="4" id="KW-0539">Nucleus</keyword>
<evidence type="ECO:0000256" key="2">
    <source>
        <dbReference type="ARBA" id="ARBA00004496"/>
    </source>
</evidence>
<name>A0A8D2L1U9_VARKO</name>
<dbReference type="GO" id="GO:0005634">
    <property type="term" value="C:nucleus"/>
    <property type="evidence" value="ECO:0007669"/>
    <property type="project" value="UniProtKB-SubCell"/>
</dbReference>
<feature type="domain" description="A-kinase anchor protein 7 RI-RII subunit-binding" evidence="8">
    <location>
        <begin position="375"/>
        <end position="432"/>
    </location>
</feature>
<keyword evidence="3" id="KW-0963">Cytoplasm</keyword>
<reference evidence="9" key="2">
    <citation type="submission" date="2025-09" db="UniProtKB">
        <authorList>
            <consortium name="Ensembl"/>
        </authorList>
    </citation>
    <scope>IDENTIFICATION</scope>
</reference>
<dbReference type="GeneID" id="123020612"/>
<dbReference type="OMA" id="HCESSII"/>
<feature type="compositionally biased region" description="Polar residues" evidence="6">
    <location>
        <begin position="80"/>
        <end position="90"/>
    </location>
</feature>
<dbReference type="RefSeq" id="XP_044280477.1">
    <property type="nucleotide sequence ID" value="XM_044424542.1"/>
</dbReference>
<dbReference type="OrthoDB" id="277832at2759"/>
<feature type="domain" description="A-kinase anchor protein 7-like phosphoesterase" evidence="7">
    <location>
        <begin position="171"/>
        <end position="369"/>
    </location>
</feature>
<dbReference type="CTD" id="9465"/>
<dbReference type="Proteomes" id="UP000694545">
    <property type="component" value="Unplaced"/>
</dbReference>
<organism evidence="9 10">
    <name type="scientific">Varanus komodoensis</name>
    <name type="common">Komodo dragon</name>
    <dbReference type="NCBI Taxonomy" id="61221"/>
    <lineage>
        <taxon>Eukaryota</taxon>
        <taxon>Metazoa</taxon>
        <taxon>Chordata</taxon>
        <taxon>Craniata</taxon>
        <taxon>Vertebrata</taxon>
        <taxon>Euteleostomi</taxon>
        <taxon>Lepidosauria</taxon>
        <taxon>Squamata</taxon>
        <taxon>Bifurcata</taxon>
        <taxon>Unidentata</taxon>
        <taxon>Episquamata</taxon>
        <taxon>Toxicofera</taxon>
        <taxon>Anguimorpha</taxon>
        <taxon>Paleoanguimorpha</taxon>
        <taxon>Varanoidea</taxon>
        <taxon>Varanidae</taxon>
        <taxon>Varanus</taxon>
    </lineage>
</organism>
<keyword evidence="10" id="KW-1185">Reference proteome</keyword>
<gene>
    <name evidence="9" type="primary">AKAP7</name>
</gene>
<comment type="subcellular location">
    <subcellularLocation>
        <location evidence="2">Cytoplasm</location>
    </subcellularLocation>
    <subcellularLocation>
        <location evidence="1">Nucleus</location>
    </subcellularLocation>
</comment>
<accession>A0A8D2L1U9</accession>
<dbReference type="Ensembl" id="ENSVKKT00000015858.1">
    <property type="protein sequence ID" value="ENSVKKP00000015488.1"/>
    <property type="gene ID" value="ENSVKKG00000010597.1"/>
</dbReference>
<dbReference type="AlphaFoldDB" id="A0A8D2L1U9"/>
<dbReference type="InterPro" id="IPR019511">
    <property type="entry name" value="AKAP7_RI-RII-bd_dom"/>
</dbReference>
<evidence type="ECO:0000256" key="1">
    <source>
        <dbReference type="ARBA" id="ARBA00004123"/>
    </source>
</evidence>
<dbReference type="FunFam" id="3.90.1140.10:FF:000004">
    <property type="entry name" value="A-kinase anchoring protein 7 isoform X1"/>
    <property type="match status" value="1"/>
</dbReference>
<proteinExistence type="predicted"/>
<evidence type="ECO:0000256" key="3">
    <source>
        <dbReference type="ARBA" id="ARBA00022490"/>
    </source>
</evidence>
<evidence type="ECO:0000259" key="7">
    <source>
        <dbReference type="Pfam" id="PF10469"/>
    </source>
</evidence>
<evidence type="ECO:0000313" key="10">
    <source>
        <dbReference type="Proteomes" id="UP000694545"/>
    </source>
</evidence>
<dbReference type="GO" id="GO:0010738">
    <property type="term" value="P:regulation of protein kinase A signaling"/>
    <property type="evidence" value="ECO:0007669"/>
    <property type="project" value="TreeGrafter"/>
</dbReference>
<feature type="region of interest" description="Disordered" evidence="6">
    <location>
        <begin position="410"/>
        <end position="437"/>
    </location>
</feature>
<dbReference type="InterPro" id="IPR052641">
    <property type="entry name" value="AKAP7_isoform_gamma"/>
</dbReference>
<evidence type="ECO:0000256" key="4">
    <source>
        <dbReference type="ARBA" id="ARBA00023242"/>
    </source>
</evidence>
<dbReference type="PANTHER" id="PTHR15934:SF6">
    <property type="entry name" value="A-KINASE ANCHOR PROTEIN 7 ISOFORM GAMMA"/>
    <property type="match status" value="1"/>
</dbReference>
<evidence type="ECO:0000313" key="9">
    <source>
        <dbReference type="Ensembl" id="ENSVKKP00000015488.1"/>
    </source>
</evidence>
<feature type="region of interest" description="Disordered" evidence="6">
    <location>
        <begin position="39"/>
        <end position="108"/>
    </location>
</feature>
<reference evidence="9" key="1">
    <citation type="submission" date="2025-08" db="UniProtKB">
        <authorList>
            <consortium name="Ensembl"/>
        </authorList>
    </citation>
    <scope>IDENTIFICATION</scope>
</reference>
<sequence>MLPRLSLQLLLRTLRPIHSVPTAFPSLQISLCGRAPLAVGQRSGGSRTAMEALDRPSPEAESQKPGAEAESGGQGPPLPATSQLVQQTDGGETVEQKKKQRKKQRKESQCLDNSISCLMLEMPFAKADVEAEFSTTHTSKTYVTKKRKRTTGKESENDNQMKKKKKDQDHPNYFVSVPITNLKIMDGIQALQEAIIQKDNRLSKAMVRYGSLHITLLVMHLSSEAAIENAVGAFLESKGLIEELLQGKQLNLSFQGTDHFRNQVGFVSLTENAHTVTLLQIAEIMKKIFQEKGIFTGDDRAFKPHLTFMKLSKSPKLRKQGVKKIDATLFENFKNHYFGTEPMKRLDLCSMLKKKQPDGYYYCESSITIGEKRGAEPDDAELLNLSKRLVENAVLKAVQQYLEETQNKNRLTDCGSPVKAEEVAIGNNKESENDNRK</sequence>
<dbReference type="GO" id="GO:0034237">
    <property type="term" value="F:protein kinase A regulatory subunit binding"/>
    <property type="evidence" value="ECO:0007669"/>
    <property type="project" value="TreeGrafter"/>
</dbReference>
<feature type="compositionally biased region" description="Basic and acidic residues" evidence="6">
    <location>
        <begin position="52"/>
        <end position="62"/>
    </location>
</feature>